<keyword evidence="7" id="KW-0170">Cobalt</keyword>
<evidence type="ECO:0000256" key="5">
    <source>
        <dbReference type="ARBA" id="ARBA00023027"/>
    </source>
</evidence>
<evidence type="ECO:0000256" key="4">
    <source>
        <dbReference type="ARBA" id="ARBA00022741"/>
    </source>
</evidence>
<feature type="domain" description="3-dehydroquinate synthase N-terminal" evidence="11">
    <location>
        <begin position="73"/>
        <end position="185"/>
    </location>
</feature>
<geneLocation type="plasmid" evidence="13 14">
    <name>pSCL4</name>
</geneLocation>
<evidence type="ECO:0000256" key="7">
    <source>
        <dbReference type="ARBA" id="ARBA00023285"/>
    </source>
</evidence>
<evidence type="ECO:0000256" key="9">
    <source>
        <dbReference type="ARBA" id="ARBA00024060"/>
    </source>
</evidence>
<dbReference type="GO" id="GO:0009073">
    <property type="term" value="P:aromatic amino acid family biosynthetic process"/>
    <property type="evidence" value="ECO:0007669"/>
    <property type="project" value="InterPro"/>
</dbReference>
<dbReference type="Gene3D" id="3.40.50.1970">
    <property type="match status" value="1"/>
</dbReference>
<dbReference type="EMBL" id="CM000914">
    <property type="protein sequence ID" value="EFG04458.2"/>
    <property type="molecule type" value="Genomic_DNA"/>
</dbReference>
<protein>
    <recommendedName>
        <fullName evidence="10">2-epi-5-epi-valiolone synthase</fullName>
        <ecNumber evidence="9">4.2.3.152</ecNumber>
    </recommendedName>
</protein>
<comment type="catalytic activity">
    <reaction evidence="8">
        <text>D-sedoheptulose 7-phosphate = 2-epi-5-epi-valiolone + phosphate</text>
        <dbReference type="Rhea" id="RHEA:44184"/>
        <dbReference type="ChEBI" id="CHEBI:43474"/>
        <dbReference type="ChEBI" id="CHEBI:57483"/>
        <dbReference type="ChEBI" id="CHEBI:84187"/>
        <dbReference type="EC" id="4.2.3.152"/>
    </reaction>
</comment>
<dbReference type="Pfam" id="PF24621">
    <property type="entry name" value="DHQS_C"/>
    <property type="match status" value="1"/>
</dbReference>
<dbReference type="Proteomes" id="UP000002357">
    <property type="component" value="Plasmid pSCL4"/>
</dbReference>
<name>B5GMF2_STRCL</name>
<evidence type="ECO:0000313" key="13">
    <source>
        <dbReference type="EMBL" id="EFG04458.2"/>
    </source>
</evidence>
<reference evidence="13 14" key="1">
    <citation type="journal article" date="2010" name="Genome Biol. Evol.">
        <title>The sequence of a 1.8-mb bacterial linear plasmid reveals a rich evolutionary reservoir of secondary metabolic pathways.</title>
        <authorList>
            <person name="Medema M.H."/>
            <person name="Trefzer A."/>
            <person name="Kovalchuk A."/>
            <person name="van den Berg M."/>
            <person name="Mueller U."/>
            <person name="Heijne W."/>
            <person name="Wu L."/>
            <person name="Alam M.T."/>
            <person name="Ronning C.M."/>
            <person name="Nierman W.C."/>
            <person name="Bovenberg R.A.L."/>
            <person name="Breitling R."/>
            <person name="Takano E."/>
        </authorList>
    </citation>
    <scope>NUCLEOTIDE SEQUENCE [LARGE SCALE GENOMIC DNA]</scope>
    <source>
        <strain evidence="14">ATCC 27064 / DSM 738 / JCM 4710 / NBRC 13307 / NCIMB 12785 / NRRL 3585 / VKM Ac-602</strain>
        <plasmid evidence="13">pSCL4</plasmid>
    </source>
</reference>
<dbReference type="InterPro" id="IPR035872">
    <property type="entry name" value="EEVS-like"/>
</dbReference>
<dbReference type="PIRSF" id="PIRSF001455">
    <property type="entry name" value="DHQ_synth"/>
    <property type="match status" value="1"/>
</dbReference>
<organism evidence="13 14">
    <name type="scientific">Streptomyces clavuligerus</name>
    <dbReference type="NCBI Taxonomy" id="1901"/>
    <lineage>
        <taxon>Bacteria</taxon>
        <taxon>Bacillati</taxon>
        <taxon>Actinomycetota</taxon>
        <taxon>Actinomycetes</taxon>
        <taxon>Kitasatosporales</taxon>
        <taxon>Streptomycetaceae</taxon>
        <taxon>Streptomyces</taxon>
    </lineage>
</organism>
<evidence type="ECO:0000256" key="8">
    <source>
        <dbReference type="ARBA" id="ARBA00023993"/>
    </source>
</evidence>
<dbReference type="eggNOG" id="COG0337">
    <property type="taxonomic scope" value="Bacteria"/>
</dbReference>
<evidence type="ECO:0000259" key="11">
    <source>
        <dbReference type="Pfam" id="PF01761"/>
    </source>
</evidence>
<keyword evidence="6" id="KW-0456">Lyase</keyword>
<dbReference type="InterPro" id="IPR030963">
    <property type="entry name" value="DHQ_synth_fam"/>
</dbReference>
<keyword evidence="3" id="KW-0479">Metal-binding</keyword>
<dbReference type="GO" id="GO:0003856">
    <property type="term" value="F:3-dehydroquinate synthase activity"/>
    <property type="evidence" value="ECO:0007669"/>
    <property type="project" value="TreeGrafter"/>
</dbReference>
<evidence type="ECO:0000256" key="6">
    <source>
        <dbReference type="ARBA" id="ARBA00023239"/>
    </source>
</evidence>
<dbReference type="AlphaFoldDB" id="B5GMF2"/>
<dbReference type="GeneID" id="93734065"/>
<dbReference type="GO" id="GO:0046872">
    <property type="term" value="F:metal ion binding"/>
    <property type="evidence" value="ECO:0007669"/>
    <property type="project" value="UniProtKB-KW"/>
</dbReference>
<keyword evidence="4" id="KW-0547">Nucleotide-binding</keyword>
<evidence type="ECO:0000256" key="2">
    <source>
        <dbReference type="ARBA" id="ARBA00001941"/>
    </source>
</evidence>
<comment type="cofactor">
    <cofactor evidence="1">
        <name>NAD(+)</name>
        <dbReference type="ChEBI" id="CHEBI:57540"/>
    </cofactor>
</comment>
<dbReference type="KEGG" id="sclf:BB341_29000"/>
<dbReference type="InterPro" id="IPR056179">
    <property type="entry name" value="DHQS_C"/>
</dbReference>
<dbReference type="CDD" id="cd08199">
    <property type="entry name" value="EEVS"/>
    <property type="match status" value="1"/>
</dbReference>
<dbReference type="SUPFAM" id="SSF56796">
    <property type="entry name" value="Dehydroquinate synthase-like"/>
    <property type="match status" value="1"/>
</dbReference>
<keyword evidence="5" id="KW-0520">NAD</keyword>
<dbReference type="Pfam" id="PF01761">
    <property type="entry name" value="DHQ_synthase"/>
    <property type="match status" value="1"/>
</dbReference>
<evidence type="ECO:0000256" key="3">
    <source>
        <dbReference type="ARBA" id="ARBA00022723"/>
    </source>
</evidence>
<evidence type="ECO:0000313" key="14">
    <source>
        <dbReference type="Proteomes" id="UP000002357"/>
    </source>
</evidence>
<dbReference type="PANTHER" id="PTHR43622">
    <property type="entry name" value="3-DEHYDROQUINATE SYNTHASE"/>
    <property type="match status" value="1"/>
</dbReference>
<sequence>MAWTVRSTQDVTYRVQQTDSIFDPGNSTLADVAGLQQRSRRLVVVDRNVDRLLGRAIRGYFTAWGHDHATFLVLEPNEAAKSSDALLSIAQAADRAGIKRRSEPIVAIGGGVVTDLAGLAASLYRRGTPFVRIPTTLIGLVDAAVGAKTAINFNGHKNRLGTYFPATHTLLDHSLLRTLPERHIRNGLAEIIKMAVMKDSTLFSLVEQDADQLVDRRFDTPLAQQVIERSVSGMLEELEPNLWEHDLKRLVDFGHTFSPVIEMRAEPQLLHGEAVSIDMALSCAIAHDRGILGREATMRVIGLLHRVGLPTWHPVCDLSQLCSGLEDSVRHRDGHQHLPVPTGIGRARFLEDVTPEDLGRATTLLADLALESAGR</sequence>
<comment type="cofactor">
    <cofactor evidence="2">
        <name>Co(2+)</name>
        <dbReference type="ChEBI" id="CHEBI:48828"/>
    </cofactor>
</comment>
<gene>
    <name evidence="13" type="ORF">SCLAV_p0971</name>
</gene>
<dbReference type="InterPro" id="IPR030960">
    <property type="entry name" value="DHQS/DOIS_N"/>
</dbReference>
<dbReference type="GO" id="GO:0017000">
    <property type="term" value="P:antibiotic biosynthetic process"/>
    <property type="evidence" value="ECO:0007669"/>
    <property type="project" value="InterPro"/>
</dbReference>
<evidence type="ECO:0000259" key="12">
    <source>
        <dbReference type="Pfam" id="PF24621"/>
    </source>
</evidence>
<dbReference type="InterPro" id="IPR050071">
    <property type="entry name" value="Dehydroquinate_synthase"/>
</dbReference>
<keyword evidence="13" id="KW-0614">Plasmid</keyword>
<dbReference type="OrthoDB" id="9806583at2"/>
<accession>B5GMF2</accession>
<keyword evidence="14" id="KW-1185">Reference proteome</keyword>
<dbReference type="EC" id="4.2.3.152" evidence="9"/>
<dbReference type="RefSeq" id="WP_003952908.1">
    <property type="nucleotide sequence ID" value="NZ_CM000914.1"/>
</dbReference>
<evidence type="ECO:0000256" key="10">
    <source>
        <dbReference type="ARBA" id="ARBA00024092"/>
    </source>
</evidence>
<evidence type="ECO:0000256" key="1">
    <source>
        <dbReference type="ARBA" id="ARBA00001911"/>
    </source>
</evidence>
<dbReference type="GO" id="GO:0000166">
    <property type="term" value="F:nucleotide binding"/>
    <property type="evidence" value="ECO:0007669"/>
    <property type="project" value="UniProtKB-KW"/>
</dbReference>
<proteinExistence type="predicted"/>
<dbReference type="PANTHER" id="PTHR43622:SF3">
    <property type="entry name" value="2-EPI-5-EPI-VALIOLONE SYNTHASE"/>
    <property type="match status" value="1"/>
</dbReference>
<feature type="domain" description="3-dehydroquinate synthase C-terminal" evidence="12">
    <location>
        <begin position="187"/>
        <end position="322"/>
    </location>
</feature>
<dbReference type="Gene3D" id="1.20.1090.10">
    <property type="entry name" value="Dehydroquinate synthase-like - alpha domain"/>
    <property type="match status" value="1"/>
</dbReference>